<dbReference type="Proteomes" id="UP000319555">
    <property type="component" value="Unassembled WGS sequence"/>
</dbReference>
<sequence>MKSPHSEFLGWDHYAREYARRLEAANAVGHPEWVELPASRREAKGAGMYFTGKPCKNGHISPRYSMGCCRACQMGQ</sequence>
<evidence type="ECO:0000313" key="2">
    <source>
        <dbReference type="Proteomes" id="UP000319555"/>
    </source>
</evidence>
<evidence type="ECO:0000313" key="1">
    <source>
        <dbReference type="EMBL" id="SMO77524.1"/>
    </source>
</evidence>
<name>A0A521E0N7_9RHOB</name>
<dbReference type="OrthoDB" id="6625339at2"/>
<gene>
    <name evidence="1" type="ORF">SAMN06265380_108130</name>
</gene>
<protein>
    <submittedName>
        <fullName evidence="1">Uncharacterized protein</fullName>
    </submittedName>
</protein>
<organism evidence="1 2">
    <name type="scientific">Ruegeria faecimaris</name>
    <dbReference type="NCBI Taxonomy" id="686389"/>
    <lineage>
        <taxon>Bacteria</taxon>
        <taxon>Pseudomonadati</taxon>
        <taxon>Pseudomonadota</taxon>
        <taxon>Alphaproteobacteria</taxon>
        <taxon>Rhodobacterales</taxon>
        <taxon>Roseobacteraceae</taxon>
        <taxon>Ruegeria</taxon>
    </lineage>
</organism>
<proteinExistence type="predicted"/>
<reference evidence="1 2" key="1">
    <citation type="submission" date="2017-05" db="EMBL/GenBank/DDBJ databases">
        <authorList>
            <person name="Varghese N."/>
            <person name="Submissions S."/>
        </authorList>
    </citation>
    <scope>NUCLEOTIDE SEQUENCE [LARGE SCALE GENOMIC DNA]</scope>
    <source>
        <strain evidence="1 2">DSM 28009</strain>
    </source>
</reference>
<dbReference type="RefSeq" id="WP_142638176.1">
    <property type="nucleotide sequence ID" value="NZ_FXTE01000008.1"/>
</dbReference>
<dbReference type="EMBL" id="FXTE01000008">
    <property type="protein sequence ID" value="SMO77524.1"/>
    <property type="molecule type" value="Genomic_DNA"/>
</dbReference>
<dbReference type="AlphaFoldDB" id="A0A521E0N7"/>
<accession>A0A521E0N7</accession>
<keyword evidence="2" id="KW-1185">Reference proteome</keyword>